<dbReference type="Gene3D" id="3.40.630.30">
    <property type="match status" value="1"/>
</dbReference>
<evidence type="ECO:0000256" key="2">
    <source>
        <dbReference type="ARBA" id="ARBA00023315"/>
    </source>
</evidence>
<feature type="domain" description="N-acetyltransferase" evidence="3">
    <location>
        <begin position="1"/>
        <end position="150"/>
    </location>
</feature>
<name>A0ABP7P2M2_9ACTN</name>
<dbReference type="SUPFAM" id="SSF55729">
    <property type="entry name" value="Acyl-CoA N-acyltransferases (Nat)"/>
    <property type="match status" value="1"/>
</dbReference>
<dbReference type="Proteomes" id="UP001418444">
    <property type="component" value="Unassembled WGS sequence"/>
</dbReference>
<keyword evidence="5" id="KW-1185">Reference proteome</keyword>
<evidence type="ECO:0000256" key="1">
    <source>
        <dbReference type="ARBA" id="ARBA00022679"/>
    </source>
</evidence>
<dbReference type="RefSeq" id="WP_344782730.1">
    <property type="nucleotide sequence ID" value="NZ_BAAAZW010000004.1"/>
</dbReference>
<keyword evidence="2" id="KW-0012">Acyltransferase</keyword>
<protein>
    <submittedName>
        <fullName evidence="4">GNAT family N-acetyltransferase</fullName>
    </submittedName>
</protein>
<comment type="caution">
    <text evidence="4">The sequence shown here is derived from an EMBL/GenBank/DDBJ whole genome shotgun (WGS) entry which is preliminary data.</text>
</comment>
<dbReference type="InterPro" id="IPR016181">
    <property type="entry name" value="Acyl_CoA_acyltransferase"/>
</dbReference>
<keyword evidence="1" id="KW-0808">Transferase</keyword>
<proteinExistence type="predicted"/>
<dbReference type="PANTHER" id="PTHR43800">
    <property type="entry name" value="PEPTIDYL-LYSINE N-ACETYLTRANSFERASE YJAB"/>
    <property type="match status" value="1"/>
</dbReference>
<dbReference type="PROSITE" id="PS51186">
    <property type="entry name" value="GNAT"/>
    <property type="match status" value="1"/>
</dbReference>
<dbReference type="EMBL" id="BAAAZW010000004">
    <property type="protein sequence ID" value="GAA3958552.1"/>
    <property type="molecule type" value="Genomic_DNA"/>
</dbReference>
<dbReference type="PANTHER" id="PTHR43800:SF1">
    <property type="entry name" value="PEPTIDYL-LYSINE N-ACETYLTRANSFERASE YJAB"/>
    <property type="match status" value="1"/>
</dbReference>
<dbReference type="CDD" id="cd04301">
    <property type="entry name" value="NAT_SF"/>
    <property type="match status" value="1"/>
</dbReference>
<organism evidence="4 5">
    <name type="scientific">Gordonia caeni</name>
    <dbReference type="NCBI Taxonomy" id="1007097"/>
    <lineage>
        <taxon>Bacteria</taxon>
        <taxon>Bacillati</taxon>
        <taxon>Actinomycetota</taxon>
        <taxon>Actinomycetes</taxon>
        <taxon>Mycobacteriales</taxon>
        <taxon>Gordoniaceae</taxon>
        <taxon>Gordonia</taxon>
    </lineage>
</organism>
<sequence length="171" mass="18968">MYIRDVCSDDLPVLQDIEVAAGRLFHEVSMPEIANDPPPSVERLAEHQRAGLAWVVTDDETGPAGYLVADEVDGNLHIEQLSVLPSHGRRGLGRTLIARAEREAADRGLPAVTLTTFLSVPWNAPYYLRCGFEVIGRERETAGLRRIRAQEAEAGLDQWPRVCMRKAVVRA</sequence>
<reference evidence="5" key="1">
    <citation type="journal article" date="2019" name="Int. J. Syst. Evol. Microbiol.">
        <title>The Global Catalogue of Microorganisms (GCM) 10K type strain sequencing project: providing services to taxonomists for standard genome sequencing and annotation.</title>
        <authorList>
            <consortium name="The Broad Institute Genomics Platform"/>
            <consortium name="The Broad Institute Genome Sequencing Center for Infectious Disease"/>
            <person name="Wu L."/>
            <person name="Ma J."/>
        </authorList>
    </citation>
    <scope>NUCLEOTIDE SEQUENCE [LARGE SCALE GENOMIC DNA]</scope>
    <source>
        <strain evidence="5">JCM 16923</strain>
    </source>
</reference>
<evidence type="ECO:0000313" key="4">
    <source>
        <dbReference type="EMBL" id="GAA3958552.1"/>
    </source>
</evidence>
<evidence type="ECO:0000313" key="5">
    <source>
        <dbReference type="Proteomes" id="UP001418444"/>
    </source>
</evidence>
<evidence type="ECO:0000259" key="3">
    <source>
        <dbReference type="PROSITE" id="PS51186"/>
    </source>
</evidence>
<dbReference type="Pfam" id="PF00583">
    <property type="entry name" value="Acetyltransf_1"/>
    <property type="match status" value="1"/>
</dbReference>
<dbReference type="InterPro" id="IPR000182">
    <property type="entry name" value="GNAT_dom"/>
</dbReference>
<accession>A0ABP7P2M2</accession>
<gene>
    <name evidence="4" type="ORF">GCM10022231_17620</name>
</gene>